<dbReference type="SMART" id="SM00347">
    <property type="entry name" value="HTH_MARR"/>
    <property type="match status" value="1"/>
</dbReference>
<dbReference type="InterPro" id="IPR039422">
    <property type="entry name" value="MarR/SlyA-like"/>
</dbReference>
<dbReference type="SUPFAM" id="SSF46785">
    <property type="entry name" value="Winged helix' DNA-binding domain"/>
    <property type="match status" value="1"/>
</dbReference>
<dbReference type="GO" id="GO:0006950">
    <property type="term" value="P:response to stress"/>
    <property type="evidence" value="ECO:0007669"/>
    <property type="project" value="TreeGrafter"/>
</dbReference>
<dbReference type="InterPro" id="IPR036390">
    <property type="entry name" value="WH_DNA-bd_sf"/>
</dbReference>
<dbReference type="RefSeq" id="WP_189974868.1">
    <property type="nucleotide sequence ID" value="NZ_BMUL01000001.1"/>
</dbReference>
<dbReference type="GO" id="GO:0003700">
    <property type="term" value="F:DNA-binding transcription factor activity"/>
    <property type="evidence" value="ECO:0007669"/>
    <property type="project" value="InterPro"/>
</dbReference>
<dbReference type="PANTHER" id="PTHR33164:SF104">
    <property type="entry name" value="TRANSCRIPTIONAL REGULATORY PROTEIN"/>
    <property type="match status" value="1"/>
</dbReference>
<dbReference type="AlphaFoldDB" id="A0A918SR28"/>
<evidence type="ECO:0000259" key="1">
    <source>
        <dbReference type="PROSITE" id="PS50995"/>
    </source>
</evidence>
<reference evidence="2" key="2">
    <citation type="submission" date="2020-09" db="EMBL/GenBank/DDBJ databases">
        <authorList>
            <person name="Sun Q."/>
            <person name="Ohkuma M."/>
        </authorList>
    </citation>
    <scope>NUCLEOTIDE SEQUENCE</scope>
    <source>
        <strain evidence="2">JCM 4518</strain>
    </source>
</reference>
<dbReference type="Proteomes" id="UP000644020">
    <property type="component" value="Unassembled WGS sequence"/>
</dbReference>
<dbReference type="PROSITE" id="PS50995">
    <property type="entry name" value="HTH_MARR_2"/>
    <property type="match status" value="1"/>
</dbReference>
<dbReference type="Pfam" id="PF12802">
    <property type="entry name" value="MarR_2"/>
    <property type="match status" value="1"/>
</dbReference>
<name>A0A918SR28_9ACTN</name>
<dbReference type="PRINTS" id="PR00598">
    <property type="entry name" value="HTHMARR"/>
</dbReference>
<dbReference type="PANTHER" id="PTHR33164">
    <property type="entry name" value="TRANSCRIPTIONAL REGULATOR, MARR FAMILY"/>
    <property type="match status" value="1"/>
</dbReference>
<dbReference type="EMBL" id="BMUL01000001">
    <property type="protein sequence ID" value="GHA66906.1"/>
    <property type="molecule type" value="Genomic_DNA"/>
</dbReference>
<dbReference type="InterPro" id="IPR000835">
    <property type="entry name" value="HTH_MarR-typ"/>
</dbReference>
<dbReference type="Gene3D" id="1.10.10.10">
    <property type="entry name" value="Winged helix-like DNA-binding domain superfamily/Winged helix DNA-binding domain"/>
    <property type="match status" value="1"/>
</dbReference>
<reference evidence="2" key="1">
    <citation type="journal article" date="2014" name="Int. J. Syst. Evol. Microbiol.">
        <title>Complete genome sequence of Corynebacterium casei LMG S-19264T (=DSM 44701T), isolated from a smear-ripened cheese.</title>
        <authorList>
            <consortium name="US DOE Joint Genome Institute (JGI-PGF)"/>
            <person name="Walter F."/>
            <person name="Albersmeier A."/>
            <person name="Kalinowski J."/>
            <person name="Ruckert C."/>
        </authorList>
    </citation>
    <scope>NUCLEOTIDE SEQUENCE</scope>
    <source>
        <strain evidence="2">JCM 4518</strain>
    </source>
</reference>
<protein>
    <recommendedName>
        <fullName evidence="1">HTH marR-type domain-containing protein</fullName>
    </recommendedName>
</protein>
<sequence>MDAQEPTGALPPTGPRDWTDDHVARLLPALPGLDPVVEGAVTRMKRLSVHLRHVRERALADFGLERHEFDTLHRLAGHGGAAAPSVLAAELGLPPVSVTARLDALEERGLLARLPAAAEPRRLDAVLTDTGRATWRGTMEVLTREEERLLGVLTPAERAVLDGLLRRVLLAAETPPPTVGGGS</sequence>
<gene>
    <name evidence="2" type="ORF">GCM10010305_06110</name>
</gene>
<proteinExistence type="predicted"/>
<keyword evidence="3" id="KW-1185">Reference proteome</keyword>
<feature type="domain" description="HTH marR-type" evidence="1">
    <location>
        <begin position="37"/>
        <end position="170"/>
    </location>
</feature>
<organism evidence="2 3">
    <name type="scientific">Streptomyces termitum</name>
    <dbReference type="NCBI Taxonomy" id="67368"/>
    <lineage>
        <taxon>Bacteria</taxon>
        <taxon>Bacillati</taxon>
        <taxon>Actinomycetota</taxon>
        <taxon>Actinomycetes</taxon>
        <taxon>Kitasatosporales</taxon>
        <taxon>Streptomycetaceae</taxon>
        <taxon>Streptomyces</taxon>
    </lineage>
</organism>
<evidence type="ECO:0000313" key="3">
    <source>
        <dbReference type="Proteomes" id="UP000644020"/>
    </source>
</evidence>
<comment type="caution">
    <text evidence="2">The sequence shown here is derived from an EMBL/GenBank/DDBJ whole genome shotgun (WGS) entry which is preliminary data.</text>
</comment>
<evidence type="ECO:0000313" key="2">
    <source>
        <dbReference type="EMBL" id="GHA66906.1"/>
    </source>
</evidence>
<dbReference type="InterPro" id="IPR036388">
    <property type="entry name" value="WH-like_DNA-bd_sf"/>
</dbReference>
<accession>A0A918SR28</accession>